<evidence type="ECO:0000256" key="1">
    <source>
        <dbReference type="ARBA" id="ARBA00005352"/>
    </source>
</evidence>
<dbReference type="InterPro" id="IPR043989">
    <property type="entry name" value="CCZ1/INTU/HSP4_longin_3"/>
</dbReference>
<feature type="domain" description="CCZ1/INTU/HPS4 third Longin" evidence="3">
    <location>
        <begin position="459"/>
        <end position="550"/>
    </location>
</feature>
<evidence type="ECO:0008006" key="6">
    <source>
        <dbReference type="Google" id="ProtNLM"/>
    </source>
</evidence>
<dbReference type="EMBL" id="JADGIZ020000013">
    <property type="protein sequence ID" value="KAL2916959.1"/>
    <property type="molecule type" value="Genomic_DNA"/>
</dbReference>
<proteinExistence type="inferred from homology"/>
<dbReference type="PANTHER" id="PTHR13056:SF0">
    <property type="entry name" value="VACUOLAR FUSION PROTEIN CCZ1 HOMOLOG-RELATED"/>
    <property type="match status" value="1"/>
</dbReference>
<accession>A0ABR4NBP3</accession>
<protein>
    <recommendedName>
        <fullName evidence="6">CCZ1/INTU/HSP4 first Longin domain-containing protein</fullName>
    </recommendedName>
</protein>
<evidence type="ECO:0000313" key="5">
    <source>
        <dbReference type="Proteomes" id="UP001527925"/>
    </source>
</evidence>
<keyword evidence="5" id="KW-1185">Reference proteome</keyword>
<comment type="caution">
    <text evidence="4">The sequence shown here is derived from an EMBL/GenBank/DDBJ whole genome shotgun (WGS) entry which is preliminary data.</text>
</comment>
<comment type="similarity">
    <text evidence="1">Belongs to the CCZ1 family.</text>
</comment>
<name>A0ABR4NBP3_9FUNG</name>
<dbReference type="Proteomes" id="UP001527925">
    <property type="component" value="Unassembled WGS sequence"/>
</dbReference>
<dbReference type="InterPro" id="IPR013176">
    <property type="entry name" value="Ccz1"/>
</dbReference>
<dbReference type="Pfam" id="PF19031">
    <property type="entry name" value="Intu_longin_1"/>
    <property type="match status" value="1"/>
</dbReference>
<dbReference type="PANTHER" id="PTHR13056">
    <property type="entry name" value="VACUOLAR FUSION PROTEIN CCZ1 HOMOLOG-RELATED"/>
    <property type="match status" value="1"/>
</dbReference>
<sequence length="561" mass="61885">MSSASQPIVVPPALAAFVVFNSDAPLAEDAAAAAQQICFFHPPNLPLNDKLKLVGLLQGLVAFSRSFPVARPCEVVRTRKSRCVLREVEPGFWLFVLTYARLGTVHSQKVRLGARVLVDKSRKKLADFADAELHDNVLWSLVDRAYARFRMFFGSFRRLQATYANSPAAFTETVDSFFSTFVGPVTPLVSSADLLTSLNGIHRLPLDKPLNSRIATLVREIQSSFNFVSASCLFFKHHLLWSDLPSLADTHTFYDYITDPETGKLDDSIVNQVKDKGEPIMSSRPTSFSTNAAPLVERTSTSIFAPRAKPEPKFTGFLVGPEISHMGSSSSTSTATAAAAAAAASAASGPHLHQQPRIKHVYLGPDAVPHGLVVYQLLDDTTLALFVNLLNLDLAARLTDPRTYEKLYAHLADVLTPLNERLTEAYKLHVKQLYGFPWSLDLTEFPSVLTLFWNETPDQAYRFLSIDRINFAIKASIGVTKSMQVSDDIIAALGQINEDLSNNMLGVKETVIRGLRDTWIIGTHARGARVFLVIQRPEATLADISDEVERFKASNISLLKL</sequence>
<organism evidence="4 5">
    <name type="scientific">Polyrhizophydium stewartii</name>
    <dbReference type="NCBI Taxonomy" id="2732419"/>
    <lineage>
        <taxon>Eukaryota</taxon>
        <taxon>Fungi</taxon>
        <taxon>Fungi incertae sedis</taxon>
        <taxon>Chytridiomycota</taxon>
        <taxon>Chytridiomycota incertae sedis</taxon>
        <taxon>Chytridiomycetes</taxon>
        <taxon>Rhizophydiales</taxon>
        <taxon>Rhizophydiales incertae sedis</taxon>
        <taxon>Polyrhizophydium</taxon>
    </lineage>
</organism>
<dbReference type="InterPro" id="IPR043987">
    <property type="entry name" value="CCZ1/INTU/HSP4_longin_1"/>
</dbReference>
<evidence type="ECO:0000313" key="4">
    <source>
        <dbReference type="EMBL" id="KAL2916959.1"/>
    </source>
</evidence>
<evidence type="ECO:0000259" key="3">
    <source>
        <dbReference type="Pfam" id="PF19033"/>
    </source>
</evidence>
<dbReference type="Pfam" id="PF19033">
    <property type="entry name" value="Intu_longin_3"/>
    <property type="match status" value="1"/>
</dbReference>
<gene>
    <name evidence="4" type="ORF">HK105_203391</name>
</gene>
<evidence type="ECO:0000259" key="2">
    <source>
        <dbReference type="Pfam" id="PF19031"/>
    </source>
</evidence>
<feature type="domain" description="CCZ1/INTU/HSP4 first Longin" evidence="2">
    <location>
        <begin position="16"/>
        <end position="154"/>
    </location>
</feature>
<reference evidence="4 5" key="1">
    <citation type="submission" date="2023-09" db="EMBL/GenBank/DDBJ databases">
        <title>Pangenome analysis of Batrachochytrium dendrobatidis and related Chytrids.</title>
        <authorList>
            <person name="Yacoub M.N."/>
            <person name="Stajich J.E."/>
            <person name="James T.Y."/>
        </authorList>
    </citation>
    <scope>NUCLEOTIDE SEQUENCE [LARGE SCALE GENOMIC DNA]</scope>
    <source>
        <strain evidence="4 5">JEL0888</strain>
    </source>
</reference>